<dbReference type="EMBL" id="SRLO01000116">
    <property type="protein sequence ID" value="TNN74308.1"/>
    <property type="molecule type" value="Genomic_DNA"/>
</dbReference>
<proteinExistence type="predicted"/>
<dbReference type="OrthoDB" id="2506647at2759"/>
<keyword evidence="3" id="KW-1185">Reference proteome</keyword>
<comment type="caution">
    <text evidence="2">The sequence shown here is derived from an EMBL/GenBank/DDBJ whole genome shotgun (WGS) entry which is preliminary data.</text>
</comment>
<sequence>MVSEISVPIPPKTAAATERRGLVFVCACLLMRLVGTLRLGFSSATPVSGKPDMGTWCAREEEEEEEGSEYHPPTPPQKSGFHRYQFLLFEQLPDAPVSLTEQEESSRGFQSFPPPEVKSLGGGQLRSDAERGASRGACSSVGSPRVPAGDLKGDQGGVRLQATWPRMSGAASLRRLKF</sequence>
<reference evidence="2 3" key="1">
    <citation type="submission" date="2019-03" db="EMBL/GenBank/DDBJ databases">
        <title>First draft genome of Liparis tanakae, snailfish: a comprehensive survey of snailfish specific genes.</title>
        <authorList>
            <person name="Kim W."/>
            <person name="Song I."/>
            <person name="Jeong J.-H."/>
            <person name="Kim D."/>
            <person name="Kim S."/>
            <person name="Ryu S."/>
            <person name="Song J.Y."/>
            <person name="Lee S.K."/>
        </authorList>
    </citation>
    <scope>NUCLEOTIDE SEQUENCE [LARGE SCALE GENOMIC DNA]</scope>
    <source>
        <tissue evidence="2">Muscle</tissue>
    </source>
</reference>
<dbReference type="InterPro" id="IPR008914">
    <property type="entry name" value="PEBP"/>
</dbReference>
<evidence type="ECO:0000313" key="3">
    <source>
        <dbReference type="Proteomes" id="UP000314294"/>
    </source>
</evidence>
<evidence type="ECO:0000313" key="2">
    <source>
        <dbReference type="EMBL" id="TNN74308.1"/>
    </source>
</evidence>
<dbReference type="Gene3D" id="3.90.280.10">
    <property type="entry name" value="PEBP-like"/>
    <property type="match status" value="1"/>
</dbReference>
<gene>
    <name evidence="2" type="ORF">EYF80_015551</name>
</gene>
<dbReference type="InterPro" id="IPR036610">
    <property type="entry name" value="PEBP-like_sf"/>
</dbReference>
<feature type="region of interest" description="Disordered" evidence="1">
    <location>
        <begin position="46"/>
        <end position="79"/>
    </location>
</feature>
<evidence type="ECO:0000256" key="1">
    <source>
        <dbReference type="SAM" id="MobiDB-lite"/>
    </source>
</evidence>
<feature type="region of interest" description="Disordered" evidence="1">
    <location>
        <begin position="97"/>
        <end position="156"/>
    </location>
</feature>
<dbReference type="Pfam" id="PF01161">
    <property type="entry name" value="PBP"/>
    <property type="match status" value="1"/>
</dbReference>
<name>A0A4Z2I8M3_9TELE</name>
<dbReference type="AlphaFoldDB" id="A0A4Z2I8M3"/>
<protein>
    <recommendedName>
        <fullName evidence="4">Phosphatidylethanolamine-binding protein 4</fullName>
    </recommendedName>
</protein>
<dbReference type="SUPFAM" id="SSF49777">
    <property type="entry name" value="PEBP-like"/>
    <property type="match status" value="1"/>
</dbReference>
<accession>A0A4Z2I8M3</accession>
<dbReference type="Proteomes" id="UP000314294">
    <property type="component" value="Unassembled WGS sequence"/>
</dbReference>
<evidence type="ECO:0008006" key="4">
    <source>
        <dbReference type="Google" id="ProtNLM"/>
    </source>
</evidence>
<organism evidence="2 3">
    <name type="scientific">Liparis tanakae</name>
    <name type="common">Tanaka's snailfish</name>
    <dbReference type="NCBI Taxonomy" id="230148"/>
    <lineage>
        <taxon>Eukaryota</taxon>
        <taxon>Metazoa</taxon>
        <taxon>Chordata</taxon>
        <taxon>Craniata</taxon>
        <taxon>Vertebrata</taxon>
        <taxon>Euteleostomi</taxon>
        <taxon>Actinopterygii</taxon>
        <taxon>Neopterygii</taxon>
        <taxon>Teleostei</taxon>
        <taxon>Neoteleostei</taxon>
        <taxon>Acanthomorphata</taxon>
        <taxon>Eupercaria</taxon>
        <taxon>Perciformes</taxon>
        <taxon>Cottioidei</taxon>
        <taxon>Cottales</taxon>
        <taxon>Liparidae</taxon>
        <taxon>Liparis</taxon>
    </lineage>
</organism>